<dbReference type="EMBL" id="HE575323">
    <property type="protein sequence ID" value="CCC93684.1"/>
    <property type="molecule type" value="Genomic_DNA"/>
</dbReference>
<dbReference type="PANTHER" id="PTHR39671:SF1">
    <property type="entry name" value="RNA EDITING COMPLEX PROTEIN MP67"/>
    <property type="match status" value="1"/>
</dbReference>
<gene>
    <name evidence="1" type="ORF">TCIL3000_10_4470</name>
</gene>
<sequence length="601" mass="67879">MRSSFIKWARGANITQNCNSLVFCHTDVFTWGYSPPEQGGKQALGKQTAPFYNAGQKRCTLCDERLEVSFNTHCGYVGHVARVGILERTIEILQKEEKENCRGIYYSSSSSSMETFLDNRIKKLLDTWWSRLNDVSKEPVLDYKRIPSLSACTMKQRLWRMRFLLQYLRDRGIIRYSLSSAKVAGSVGNTFVRSTRFERSEMIGDNIVKVVVPDRLVRLFPANEGGVTYKLACIQQLLDSNEGLLEIYDYLGLNSIIGVRLPNNKTKSDVVEALFGELQSFLWTSEVLCGVNQFPALPATEYRYVRALVDHLLNELTHMIIMWRIETTLENAKEYLLKCLQQRGNVKGGSVSSGVGESIEVNEAECDRARYAVLPLLLPFPYLSSSMSEKGRKRHALLKSFGHVVARRLDERGTPMMLFASPAALPATLALHYRTRMRVVRDIRGFNREVFTVLNEKEITSAFLSSGSVTAASGQGASGCNRVTKIQTSHKSPMIPRYELAMERYPTWRSNAKEAEMRQVVEAHLRRRGAYVNSIDWNGAISAVVRDHWSSSSLCDCALQRDPTARPVEPSGKEEMVAEFGARMAADSCLPPLYPTIRWTL</sequence>
<dbReference type="VEuPathDB" id="TriTrypDB:TcIL3000_10_4470"/>
<protein>
    <submittedName>
        <fullName evidence="1">Putative RNA editing complex protein MP67</fullName>
    </submittedName>
</protein>
<dbReference type="PANTHER" id="PTHR39671">
    <property type="entry name" value="COMPLEX PROTEIN NUCLEASE, PUTATIVE KREPB1-RELATED-RELATED"/>
    <property type="match status" value="1"/>
</dbReference>
<accession>G0UWB8</accession>
<name>G0UWB8_TRYCI</name>
<organism evidence="1">
    <name type="scientific">Trypanosoma congolense (strain IL3000)</name>
    <dbReference type="NCBI Taxonomy" id="1068625"/>
    <lineage>
        <taxon>Eukaryota</taxon>
        <taxon>Discoba</taxon>
        <taxon>Euglenozoa</taxon>
        <taxon>Kinetoplastea</taxon>
        <taxon>Metakinetoplastina</taxon>
        <taxon>Trypanosomatida</taxon>
        <taxon>Trypanosomatidae</taxon>
        <taxon>Trypanosoma</taxon>
        <taxon>Nannomonas</taxon>
    </lineage>
</organism>
<dbReference type="Gene3D" id="1.10.1520.10">
    <property type="entry name" value="Ribonuclease III domain"/>
    <property type="match status" value="1"/>
</dbReference>
<dbReference type="SUPFAM" id="SSF69065">
    <property type="entry name" value="RNase III domain-like"/>
    <property type="match status" value="1"/>
</dbReference>
<dbReference type="GO" id="GO:0006396">
    <property type="term" value="P:RNA processing"/>
    <property type="evidence" value="ECO:0007669"/>
    <property type="project" value="InterPro"/>
</dbReference>
<dbReference type="CDD" id="cd23727">
    <property type="entry name" value="ZF_RNaseIII_KREN3"/>
    <property type="match status" value="1"/>
</dbReference>
<proteinExistence type="predicted"/>
<dbReference type="InterPro" id="IPR036389">
    <property type="entry name" value="RNase_III_sf"/>
</dbReference>
<dbReference type="GO" id="GO:0004525">
    <property type="term" value="F:ribonuclease III activity"/>
    <property type="evidence" value="ECO:0007669"/>
    <property type="project" value="InterPro"/>
</dbReference>
<reference evidence="1" key="1">
    <citation type="journal article" date="2012" name="Proc. Natl. Acad. Sci. U.S.A.">
        <title>Antigenic diversity is generated by distinct evolutionary mechanisms in African trypanosome species.</title>
        <authorList>
            <person name="Jackson A.P."/>
            <person name="Berry A."/>
            <person name="Aslett M."/>
            <person name="Allison H.C."/>
            <person name="Burton P."/>
            <person name="Vavrova-Anderson J."/>
            <person name="Brown R."/>
            <person name="Browne H."/>
            <person name="Corton N."/>
            <person name="Hauser H."/>
            <person name="Gamble J."/>
            <person name="Gilderthorp R."/>
            <person name="Marcello L."/>
            <person name="McQuillan J."/>
            <person name="Otto T.D."/>
            <person name="Quail M.A."/>
            <person name="Sanders M.J."/>
            <person name="van Tonder A."/>
            <person name="Ginger M.L."/>
            <person name="Field M.C."/>
            <person name="Barry J.D."/>
            <person name="Hertz-Fowler C."/>
            <person name="Berriman M."/>
        </authorList>
    </citation>
    <scope>NUCLEOTIDE SEQUENCE</scope>
    <source>
        <strain evidence="1">IL3000</strain>
    </source>
</reference>
<evidence type="ECO:0000313" key="1">
    <source>
        <dbReference type="EMBL" id="CCC93684.1"/>
    </source>
</evidence>
<dbReference type="AlphaFoldDB" id="G0UWB8"/>